<evidence type="ECO:0000256" key="6">
    <source>
        <dbReference type="ARBA" id="ARBA00022806"/>
    </source>
</evidence>
<dbReference type="InterPro" id="IPR041562">
    <property type="entry name" value="MCM_lid"/>
</dbReference>
<comment type="subunit">
    <text evidence="11">Component of the MCM2-7 complex.</text>
</comment>
<evidence type="ECO:0000313" key="14">
    <source>
        <dbReference type="EMBL" id="KZS93240.1"/>
    </source>
</evidence>
<comment type="catalytic activity">
    <reaction evidence="11">
        <text>ATP + H2O = ADP + phosphate + H(+)</text>
        <dbReference type="Rhea" id="RHEA:13065"/>
        <dbReference type="ChEBI" id="CHEBI:15377"/>
        <dbReference type="ChEBI" id="CHEBI:15378"/>
        <dbReference type="ChEBI" id="CHEBI:30616"/>
        <dbReference type="ChEBI" id="CHEBI:43474"/>
        <dbReference type="ChEBI" id="CHEBI:456216"/>
        <dbReference type="EC" id="3.6.4.12"/>
    </reaction>
</comment>
<evidence type="ECO:0000256" key="5">
    <source>
        <dbReference type="ARBA" id="ARBA00022801"/>
    </source>
</evidence>
<dbReference type="InterPro" id="IPR056575">
    <property type="entry name" value="WH_MCM3_C"/>
</dbReference>
<dbReference type="SUPFAM" id="SSF52540">
    <property type="entry name" value="P-loop containing nucleoside triphosphate hydrolases"/>
    <property type="match status" value="1"/>
</dbReference>
<dbReference type="AlphaFoldDB" id="A0A164UHK7"/>
<dbReference type="OrthoDB" id="1882346at2759"/>
<organism evidence="14 15">
    <name type="scientific">Sistotremastrum niveocremeum HHB9708</name>
    <dbReference type="NCBI Taxonomy" id="1314777"/>
    <lineage>
        <taxon>Eukaryota</taxon>
        <taxon>Fungi</taxon>
        <taxon>Dikarya</taxon>
        <taxon>Basidiomycota</taxon>
        <taxon>Agaricomycotina</taxon>
        <taxon>Agaricomycetes</taxon>
        <taxon>Sistotremastrales</taxon>
        <taxon>Sistotremastraceae</taxon>
        <taxon>Sertulicium</taxon>
        <taxon>Sertulicium niveocremeum</taxon>
    </lineage>
</organism>
<dbReference type="Pfam" id="PF14551">
    <property type="entry name" value="MCM_N"/>
    <property type="match status" value="1"/>
</dbReference>
<dbReference type="GO" id="GO:1902975">
    <property type="term" value="P:mitotic DNA replication initiation"/>
    <property type="evidence" value="ECO:0007669"/>
    <property type="project" value="TreeGrafter"/>
</dbReference>
<keyword evidence="6 11" id="KW-0347">Helicase</keyword>
<keyword evidence="4 10" id="KW-0547">Nucleotide-binding</keyword>
<dbReference type="GO" id="GO:0042555">
    <property type="term" value="C:MCM complex"/>
    <property type="evidence" value="ECO:0007669"/>
    <property type="project" value="UniProtKB-UniRule"/>
</dbReference>
<dbReference type="Pfam" id="PF00493">
    <property type="entry name" value="MCM"/>
    <property type="match status" value="1"/>
</dbReference>
<name>A0A164UHK7_9AGAM</name>
<dbReference type="GO" id="GO:0005656">
    <property type="term" value="C:nuclear pre-replicative complex"/>
    <property type="evidence" value="ECO:0007669"/>
    <property type="project" value="UniProtKB-ARBA"/>
</dbReference>
<dbReference type="GO" id="GO:0003697">
    <property type="term" value="F:single-stranded DNA binding"/>
    <property type="evidence" value="ECO:0007669"/>
    <property type="project" value="TreeGrafter"/>
</dbReference>
<dbReference type="GO" id="GO:0006279">
    <property type="term" value="P:premeiotic DNA replication"/>
    <property type="evidence" value="ECO:0007669"/>
    <property type="project" value="UniProtKB-ARBA"/>
</dbReference>
<dbReference type="Gene3D" id="2.40.50.140">
    <property type="entry name" value="Nucleic acid-binding proteins"/>
    <property type="match status" value="1"/>
</dbReference>
<evidence type="ECO:0000256" key="11">
    <source>
        <dbReference type="RuleBase" id="RU368061"/>
    </source>
</evidence>
<dbReference type="Gene3D" id="2.20.28.10">
    <property type="match status" value="1"/>
</dbReference>
<gene>
    <name evidence="14" type="ORF">SISNIDRAFT_411372</name>
</gene>
<evidence type="ECO:0000256" key="3">
    <source>
        <dbReference type="ARBA" id="ARBA00022705"/>
    </source>
</evidence>
<evidence type="ECO:0000256" key="1">
    <source>
        <dbReference type="ARBA" id="ARBA00004123"/>
    </source>
</evidence>
<dbReference type="Pfam" id="PF17207">
    <property type="entry name" value="MCM_OB"/>
    <property type="match status" value="1"/>
</dbReference>
<evidence type="ECO:0000256" key="2">
    <source>
        <dbReference type="ARBA" id="ARBA00008010"/>
    </source>
</evidence>
<keyword evidence="15" id="KW-1185">Reference proteome</keyword>
<dbReference type="SUPFAM" id="SSF50249">
    <property type="entry name" value="Nucleic acid-binding proteins"/>
    <property type="match status" value="1"/>
</dbReference>
<dbReference type="CDD" id="cd17754">
    <property type="entry name" value="MCM3"/>
    <property type="match status" value="1"/>
</dbReference>
<dbReference type="Pfam" id="PF23191">
    <property type="entry name" value="WHD_MCM3_C"/>
    <property type="match status" value="1"/>
</dbReference>
<dbReference type="InterPro" id="IPR001208">
    <property type="entry name" value="MCM_dom"/>
</dbReference>
<evidence type="ECO:0000259" key="13">
    <source>
        <dbReference type="PROSITE" id="PS50051"/>
    </source>
</evidence>
<dbReference type="InterPro" id="IPR027417">
    <property type="entry name" value="P-loop_NTPase"/>
</dbReference>
<dbReference type="GO" id="GO:0006271">
    <property type="term" value="P:DNA strand elongation involved in DNA replication"/>
    <property type="evidence" value="ECO:0007669"/>
    <property type="project" value="TreeGrafter"/>
</dbReference>
<dbReference type="InterPro" id="IPR008046">
    <property type="entry name" value="Mcm3"/>
</dbReference>
<proteinExistence type="inferred from homology"/>
<dbReference type="STRING" id="1314777.A0A164UHK7"/>
<dbReference type="EC" id="3.6.4.12" evidence="11"/>
<dbReference type="InterPro" id="IPR031327">
    <property type="entry name" value="MCM"/>
</dbReference>
<dbReference type="SMART" id="SM00382">
    <property type="entry name" value="AAA"/>
    <property type="match status" value="1"/>
</dbReference>
<dbReference type="GO" id="GO:0031261">
    <property type="term" value="C:DNA replication preinitiation complex"/>
    <property type="evidence" value="ECO:0007669"/>
    <property type="project" value="UniProtKB-ARBA"/>
</dbReference>
<feature type="region of interest" description="Disordered" evidence="12">
    <location>
        <begin position="164"/>
        <end position="183"/>
    </location>
</feature>
<keyword evidence="7 10" id="KW-0067">ATP-binding</keyword>
<dbReference type="EMBL" id="KV419407">
    <property type="protein sequence ID" value="KZS93240.1"/>
    <property type="molecule type" value="Genomic_DNA"/>
</dbReference>
<feature type="compositionally biased region" description="Polar residues" evidence="12">
    <location>
        <begin position="519"/>
        <end position="530"/>
    </location>
</feature>
<accession>A0A164UHK7</accession>
<dbReference type="GO" id="GO:0017116">
    <property type="term" value="F:single-stranded DNA helicase activity"/>
    <property type="evidence" value="ECO:0007669"/>
    <property type="project" value="TreeGrafter"/>
</dbReference>
<keyword evidence="3 11" id="KW-0235">DNA replication</keyword>
<dbReference type="InterPro" id="IPR003593">
    <property type="entry name" value="AAA+_ATPase"/>
</dbReference>
<feature type="region of interest" description="Disordered" evidence="12">
    <location>
        <begin position="666"/>
        <end position="718"/>
    </location>
</feature>
<dbReference type="PROSITE" id="PS00847">
    <property type="entry name" value="MCM_1"/>
    <property type="match status" value="1"/>
</dbReference>
<dbReference type="Gene3D" id="3.30.1640.10">
    <property type="entry name" value="mini-chromosome maintenance (MCM) complex, chain A, domain 1"/>
    <property type="match status" value="1"/>
</dbReference>
<dbReference type="InterPro" id="IPR012340">
    <property type="entry name" value="NA-bd_OB-fold"/>
</dbReference>
<dbReference type="GO" id="GO:0043596">
    <property type="term" value="C:nuclear replication fork"/>
    <property type="evidence" value="ECO:0007669"/>
    <property type="project" value="UniProtKB-ARBA"/>
</dbReference>
<comment type="subcellular location">
    <subcellularLocation>
        <location evidence="1 11">Nucleus</location>
    </subcellularLocation>
</comment>
<dbReference type="GO" id="GO:0000727">
    <property type="term" value="P:double-strand break repair via break-induced replication"/>
    <property type="evidence" value="ECO:0007669"/>
    <property type="project" value="TreeGrafter"/>
</dbReference>
<evidence type="ECO:0000256" key="10">
    <source>
        <dbReference type="RuleBase" id="RU004070"/>
    </source>
</evidence>
<dbReference type="FunFam" id="3.40.50.300:FF:000234">
    <property type="entry name" value="DNA helicase"/>
    <property type="match status" value="1"/>
</dbReference>
<comment type="function">
    <text evidence="11">Acts as component of the MCM2-7 complex (MCM complex) which is the replicative helicase essential for 'once per cell cycle' DNA replication initiation and elongation in eukaryotic cells. The active ATPase sites in the MCM2-7 ring are formed through the interaction surfaces of two neighboring subunits such that a critical structure of a conserved arginine finger motif is provided in trans relative to the ATP-binding site of the Walker A box of the adjacent subunit. The six ATPase active sites, however, are likely to contribute differentially to the complex helicase activity.</text>
</comment>
<evidence type="ECO:0000256" key="8">
    <source>
        <dbReference type="ARBA" id="ARBA00023125"/>
    </source>
</evidence>
<dbReference type="InterPro" id="IPR033762">
    <property type="entry name" value="MCM_OB"/>
</dbReference>
<sequence length="819" mass="91116">MFDEPVLTDELLKDRSRIFSEFLSNNNPPHYNYSDNVQRMLRLGENRLIVNIDDLRSYNREFATGLLKQPNDYLPAFNDALMSYVDIVRDHEKHEIAGKEYRVGLSGSFGDHHRNPRTLKASNLGAMLSLEGIVTRCSLVRPKMLKSVHYCPATQLHHFREYRDETTSSHLPPTTTMVPTKDDDGNALQTEFGLCTYRDHQRISIQEMPERAPAGQLPRSIDVIMEDDLVDQCKPGDRVQLVGVYRSLGGGVSGGFKTVLIANNINQLSSKMGGGIAQTPLTDNDIRTINQMAKEKNIVTLLSQSLAPSIYGHEYIKRAILLLLLGGAEKNLENGTHIRGDINLLMVGDPSTAKSQLLRFVLGTAPLAIATTGRGSSGVGLTAAVTTDKDTGERRLEAGAMVLADRGVVCIDEFDKMSDVDRVAIHEVMEQQTVTIAKAGIHTSLNARCSVVAAANPIYGQYDVHKDPHKNIALPDSLLSRFDLLFVVTDDVDEQRDRFISQHVLRMHRYIPPGHEEGTPTNDSLEQSLSVDDPASENVEQTTTSPFEKFDPLLHAGIPNSKKEVLSIPFLKKYIQYAKARSPPVLTKGAAEWITNVYATLRNEDLETTTKRTSPLTARTLETLIRLSTAHAKARLSPKIMEKDAMAAEEILRFALYKEVVKRTKRKKRKLNNGRRSSVSVDGSDSEEEAGAQDEGDEGQSSEQHIASPKKGKVINEDSQDIWKDSTQDLEAMNVDEETQVTNPKISPARLALFRKQLSALFSGRLVDDDAFMLKPLMEYVNEGLEVQHMFDTEEGVASLEAMTDANEILFSDGMIYKI</sequence>
<evidence type="ECO:0000256" key="9">
    <source>
        <dbReference type="ARBA" id="ARBA00023242"/>
    </source>
</evidence>
<dbReference type="PRINTS" id="PR01657">
    <property type="entry name" value="MCMFAMILY"/>
</dbReference>
<feature type="domain" description="MCM C-terminal AAA(+) ATPase" evidence="13">
    <location>
        <begin position="298"/>
        <end position="504"/>
    </location>
</feature>
<dbReference type="PANTHER" id="PTHR11630:SF46">
    <property type="entry name" value="DNA REPLICATION LICENSING FACTOR MCM3-RELATED"/>
    <property type="match status" value="1"/>
</dbReference>
<keyword evidence="8 10" id="KW-0238">DNA-binding</keyword>
<evidence type="ECO:0000256" key="7">
    <source>
        <dbReference type="ARBA" id="ARBA00022840"/>
    </source>
</evidence>
<dbReference type="SMART" id="SM00350">
    <property type="entry name" value="MCM"/>
    <property type="match status" value="1"/>
</dbReference>
<feature type="compositionally biased region" description="Low complexity" evidence="12">
    <location>
        <begin position="674"/>
        <end position="683"/>
    </location>
</feature>
<dbReference type="Pfam" id="PF17855">
    <property type="entry name" value="MCM_lid"/>
    <property type="match status" value="1"/>
</dbReference>
<evidence type="ECO:0000313" key="15">
    <source>
        <dbReference type="Proteomes" id="UP000076722"/>
    </source>
</evidence>
<protein>
    <recommendedName>
        <fullName evidence="11">DNA replication licensing factor MCM3</fullName>
        <ecNumber evidence="11">3.6.4.12</ecNumber>
    </recommendedName>
</protein>
<feature type="compositionally biased region" description="Acidic residues" evidence="12">
    <location>
        <begin position="684"/>
        <end position="700"/>
    </location>
</feature>
<dbReference type="GO" id="GO:0016887">
    <property type="term" value="F:ATP hydrolysis activity"/>
    <property type="evidence" value="ECO:0007669"/>
    <property type="project" value="RHEA"/>
</dbReference>
<dbReference type="InterPro" id="IPR027925">
    <property type="entry name" value="MCM_N"/>
</dbReference>
<keyword evidence="5 11" id="KW-0378">Hydrolase</keyword>
<evidence type="ECO:0000256" key="4">
    <source>
        <dbReference type="ARBA" id="ARBA00022741"/>
    </source>
</evidence>
<feature type="region of interest" description="Disordered" evidence="12">
    <location>
        <begin position="511"/>
        <end position="546"/>
    </location>
</feature>
<dbReference type="PROSITE" id="PS50051">
    <property type="entry name" value="MCM_2"/>
    <property type="match status" value="1"/>
</dbReference>
<dbReference type="InterPro" id="IPR018525">
    <property type="entry name" value="MCM_CS"/>
</dbReference>
<dbReference type="Proteomes" id="UP000076722">
    <property type="component" value="Unassembled WGS sequence"/>
</dbReference>
<keyword evidence="9 11" id="KW-0539">Nucleus</keyword>
<dbReference type="GO" id="GO:0005524">
    <property type="term" value="F:ATP binding"/>
    <property type="evidence" value="ECO:0007669"/>
    <property type="project" value="UniProtKB-UniRule"/>
</dbReference>
<comment type="similarity">
    <text evidence="2 10">Belongs to the MCM family.</text>
</comment>
<dbReference type="PANTHER" id="PTHR11630">
    <property type="entry name" value="DNA REPLICATION LICENSING FACTOR MCM FAMILY MEMBER"/>
    <property type="match status" value="1"/>
</dbReference>
<feature type="compositionally biased region" description="Polar residues" evidence="12">
    <location>
        <begin position="168"/>
        <end position="178"/>
    </location>
</feature>
<dbReference type="Gene3D" id="3.40.50.300">
    <property type="entry name" value="P-loop containing nucleotide triphosphate hydrolases"/>
    <property type="match status" value="1"/>
</dbReference>
<dbReference type="PRINTS" id="PR01659">
    <property type="entry name" value="MCMPROTEIN3"/>
</dbReference>
<evidence type="ECO:0000256" key="12">
    <source>
        <dbReference type="SAM" id="MobiDB-lite"/>
    </source>
</evidence>
<reference evidence="14 15" key="1">
    <citation type="journal article" date="2016" name="Mol. Biol. Evol.">
        <title>Comparative Genomics of Early-Diverging Mushroom-Forming Fungi Provides Insights into the Origins of Lignocellulose Decay Capabilities.</title>
        <authorList>
            <person name="Nagy L.G."/>
            <person name="Riley R."/>
            <person name="Tritt A."/>
            <person name="Adam C."/>
            <person name="Daum C."/>
            <person name="Floudas D."/>
            <person name="Sun H."/>
            <person name="Yadav J.S."/>
            <person name="Pangilinan J."/>
            <person name="Larsson K.H."/>
            <person name="Matsuura K."/>
            <person name="Barry K."/>
            <person name="Labutti K."/>
            <person name="Kuo R."/>
            <person name="Ohm R.A."/>
            <person name="Bhattacharya S.S."/>
            <person name="Shirouzu T."/>
            <person name="Yoshinaga Y."/>
            <person name="Martin F.M."/>
            <person name="Grigoriev I.V."/>
            <person name="Hibbett D.S."/>
        </authorList>
    </citation>
    <scope>NUCLEOTIDE SEQUENCE [LARGE SCALE GENOMIC DNA]</scope>
    <source>
        <strain evidence="14 15">HHB9708</strain>
    </source>
</reference>